<evidence type="ECO:0000256" key="12">
    <source>
        <dbReference type="ARBA" id="ARBA00023139"/>
    </source>
</evidence>
<keyword evidence="19" id="KW-1185">Reference proteome</keyword>
<keyword evidence="6" id="KW-0812">Transmembrane</keyword>
<keyword evidence="12" id="KW-0564">Palmitate</keyword>
<evidence type="ECO:0000259" key="17">
    <source>
        <dbReference type="Pfam" id="PF22461"/>
    </source>
</evidence>
<evidence type="ECO:0000256" key="7">
    <source>
        <dbReference type="ARBA" id="ARBA00022729"/>
    </source>
</evidence>
<feature type="domain" description="Polysaccharide export protein N-terminal" evidence="16">
    <location>
        <begin position="28"/>
        <end position="100"/>
    </location>
</feature>
<evidence type="ECO:0000256" key="5">
    <source>
        <dbReference type="ARBA" id="ARBA00022597"/>
    </source>
</evidence>
<comment type="similarity">
    <text evidence="2">Belongs to the BexD/CtrA/VexA family.</text>
</comment>
<organism evidence="18 19">
    <name type="scientific">Pseudoxanthomonas putridarboris</name>
    <dbReference type="NCBI Taxonomy" id="752605"/>
    <lineage>
        <taxon>Bacteria</taxon>
        <taxon>Pseudomonadati</taxon>
        <taxon>Pseudomonadota</taxon>
        <taxon>Gammaproteobacteria</taxon>
        <taxon>Lysobacterales</taxon>
        <taxon>Lysobacteraceae</taxon>
        <taxon>Pseudoxanthomonas</taxon>
    </lineage>
</organism>
<evidence type="ECO:0000256" key="13">
    <source>
        <dbReference type="ARBA" id="ARBA00023237"/>
    </source>
</evidence>
<accession>A0ABU9IWQ8</accession>
<name>A0ABU9IWQ8_9GAMM</name>
<reference evidence="18 19" key="1">
    <citation type="submission" date="2024-04" db="EMBL/GenBank/DDBJ databases">
        <title>Draft genome sequence of Pseudoxanthomonas putridarboris WD12.</title>
        <authorList>
            <person name="Oh J."/>
        </authorList>
    </citation>
    <scope>NUCLEOTIDE SEQUENCE [LARGE SCALE GENOMIC DNA]</scope>
    <source>
        <strain evidence="18 19">WD12</strain>
    </source>
</reference>
<keyword evidence="14" id="KW-0449">Lipoprotein</keyword>
<evidence type="ECO:0000256" key="6">
    <source>
        <dbReference type="ARBA" id="ARBA00022692"/>
    </source>
</evidence>
<dbReference type="Gene3D" id="3.30.1950.10">
    <property type="entry name" value="wza like domain"/>
    <property type="match status" value="1"/>
</dbReference>
<comment type="caution">
    <text evidence="18">The sequence shown here is derived from an EMBL/GenBank/DDBJ whole genome shotgun (WGS) entry which is preliminary data.</text>
</comment>
<evidence type="ECO:0000313" key="18">
    <source>
        <dbReference type="EMBL" id="MEL1263399.1"/>
    </source>
</evidence>
<evidence type="ECO:0000256" key="15">
    <source>
        <dbReference type="SAM" id="MobiDB-lite"/>
    </source>
</evidence>
<dbReference type="InterPro" id="IPR003715">
    <property type="entry name" value="Poly_export_N"/>
</dbReference>
<feature type="domain" description="SLBB" evidence="17">
    <location>
        <begin position="106"/>
        <end position="186"/>
    </location>
</feature>
<evidence type="ECO:0000256" key="1">
    <source>
        <dbReference type="ARBA" id="ARBA00004571"/>
    </source>
</evidence>
<dbReference type="Gene3D" id="3.10.560.10">
    <property type="entry name" value="Outer membrane lipoprotein wza domain like"/>
    <property type="match status" value="1"/>
</dbReference>
<keyword evidence="5" id="KW-0762">Sugar transport</keyword>
<keyword evidence="10" id="KW-0626">Porin</keyword>
<dbReference type="InterPro" id="IPR054765">
    <property type="entry name" value="SLBB_dom"/>
</dbReference>
<keyword evidence="7" id="KW-0732">Signal</keyword>
<feature type="region of interest" description="Disordered" evidence="15">
    <location>
        <begin position="1"/>
        <end position="21"/>
    </location>
</feature>
<gene>
    <name evidence="18" type="ORF">AAD027_03310</name>
</gene>
<proteinExistence type="inferred from homology"/>
<keyword evidence="8" id="KW-0625">Polysaccharide transport</keyword>
<protein>
    <submittedName>
        <fullName evidence="18">Polysaccharide biosynthesis/export family protein</fullName>
    </submittedName>
</protein>
<dbReference type="Pfam" id="PF02563">
    <property type="entry name" value="Poly_export"/>
    <property type="match status" value="1"/>
</dbReference>
<keyword evidence="3" id="KW-0813">Transport</keyword>
<evidence type="ECO:0000256" key="10">
    <source>
        <dbReference type="ARBA" id="ARBA00023114"/>
    </source>
</evidence>
<evidence type="ECO:0000256" key="2">
    <source>
        <dbReference type="ARBA" id="ARBA00009450"/>
    </source>
</evidence>
<evidence type="ECO:0000259" key="16">
    <source>
        <dbReference type="Pfam" id="PF02563"/>
    </source>
</evidence>
<sequence length="212" mass="22963">MALSACGSGAPTRDLPPADPVGSALGRPEYWLGPGDLLKVQVFQLPDLEREIRVDNAGRITLPLIGAVQAAGTSLSQMETQVAALYGDRYLQDPQVTITLLESPNQQVTVGGAVEQTGIYPMGAPHLTLQQAVALAKGVSNVADRRNVIVFRTVGGERMFARFDLLQIQQGKLNDPDIYGGDIIIVDRSDARVLLRTLIELTPFVAVWRAYR</sequence>
<evidence type="ECO:0000256" key="11">
    <source>
        <dbReference type="ARBA" id="ARBA00023136"/>
    </source>
</evidence>
<keyword evidence="13" id="KW-0998">Cell outer membrane</keyword>
<evidence type="ECO:0000256" key="3">
    <source>
        <dbReference type="ARBA" id="ARBA00022448"/>
    </source>
</evidence>
<dbReference type="PANTHER" id="PTHR33619">
    <property type="entry name" value="POLYSACCHARIDE EXPORT PROTEIN GFCE-RELATED"/>
    <property type="match status" value="1"/>
</dbReference>
<evidence type="ECO:0000256" key="14">
    <source>
        <dbReference type="ARBA" id="ARBA00023288"/>
    </source>
</evidence>
<dbReference type="EMBL" id="JBBWWT010000001">
    <property type="protein sequence ID" value="MEL1263399.1"/>
    <property type="molecule type" value="Genomic_DNA"/>
</dbReference>
<dbReference type="InterPro" id="IPR049712">
    <property type="entry name" value="Poly_export"/>
</dbReference>
<evidence type="ECO:0000256" key="8">
    <source>
        <dbReference type="ARBA" id="ARBA00023047"/>
    </source>
</evidence>
<dbReference type="Pfam" id="PF22461">
    <property type="entry name" value="SLBB_2"/>
    <property type="match status" value="1"/>
</dbReference>
<dbReference type="RefSeq" id="WP_341724744.1">
    <property type="nucleotide sequence ID" value="NZ_JBBWWT010000001.1"/>
</dbReference>
<dbReference type="PANTHER" id="PTHR33619:SF3">
    <property type="entry name" value="POLYSACCHARIDE EXPORT PROTEIN GFCE-RELATED"/>
    <property type="match status" value="1"/>
</dbReference>
<evidence type="ECO:0000313" key="19">
    <source>
        <dbReference type="Proteomes" id="UP001459204"/>
    </source>
</evidence>
<evidence type="ECO:0000256" key="9">
    <source>
        <dbReference type="ARBA" id="ARBA00023065"/>
    </source>
</evidence>
<keyword evidence="4" id="KW-1134">Transmembrane beta strand</keyword>
<evidence type="ECO:0000256" key="4">
    <source>
        <dbReference type="ARBA" id="ARBA00022452"/>
    </source>
</evidence>
<comment type="subcellular location">
    <subcellularLocation>
        <location evidence="1">Cell outer membrane</location>
        <topology evidence="1">Multi-pass membrane protein</topology>
    </subcellularLocation>
</comment>
<keyword evidence="9" id="KW-0406">Ion transport</keyword>
<dbReference type="Proteomes" id="UP001459204">
    <property type="component" value="Unassembled WGS sequence"/>
</dbReference>
<keyword evidence="11" id="KW-0472">Membrane</keyword>